<name>A0A484NPB7_9ASTE</name>
<organism evidence="2 3">
    <name type="scientific">Cuscuta campestris</name>
    <dbReference type="NCBI Taxonomy" id="132261"/>
    <lineage>
        <taxon>Eukaryota</taxon>
        <taxon>Viridiplantae</taxon>
        <taxon>Streptophyta</taxon>
        <taxon>Embryophyta</taxon>
        <taxon>Tracheophyta</taxon>
        <taxon>Spermatophyta</taxon>
        <taxon>Magnoliopsida</taxon>
        <taxon>eudicotyledons</taxon>
        <taxon>Gunneridae</taxon>
        <taxon>Pentapetalae</taxon>
        <taxon>asterids</taxon>
        <taxon>lamiids</taxon>
        <taxon>Solanales</taxon>
        <taxon>Convolvulaceae</taxon>
        <taxon>Cuscuteae</taxon>
        <taxon>Cuscuta</taxon>
        <taxon>Cuscuta subgen. Grammica</taxon>
        <taxon>Cuscuta sect. Cleistogrammica</taxon>
    </lineage>
</organism>
<keyword evidence="3" id="KW-1185">Reference proteome</keyword>
<feature type="region of interest" description="Disordered" evidence="1">
    <location>
        <begin position="43"/>
        <end position="66"/>
    </location>
</feature>
<reference evidence="2 3" key="1">
    <citation type="submission" date="2018-04" db="EMBL/GenBank/DDBJ databases">
        <authorList>
            <person name="Vogel A."/>
        </authorList>
    </citation>
    <scope>NUCLEOTIDE SEQUENCE [LARGE SCALE GENOMIC DNA]</scope>
</reference>
<feature type="region of interest" description="Disordered" evidence="1">
    <location>
        <begin position="1"/>
        <end position="23"/>
    </location>
</feature>
<evidence type="ECO:0000256" key="1">
    <source>
        <dbReference type="SAM" id="MobiDB-lite"/>
    </source>
</evidence>
<dbReference type="EMBL" id="OOIL02006793">
    <property type="protein sequence ID" value="VFR02209.1"/>
    <property type="molecule type" value="Genomic_DNA"/>
</dbReference>
<sequence>MIKNTFEGTKEGRSALQISPSPPAAAAARVVFHDTAAGAMGKEEEVFSMDYTQPRRSPPIHNTRRP</sequence>
<dbReference type="InterPro" id="IPR049306">
    <property type="entry name" value="GLV1-2"/>
</dbReference>
<evidence type="ECO:0000313" key="2">
    <source>
        <dbReference type="EMBL" id="VFR02209.1"/>
    </source>
</evidence>
<dbReference type="Pfam" id="PF21529">
    <property type="entry name" value="GLV1-2"/>
    <property type="match status" value="1"/>
</dbReference>
<protein>
    <submittedName>
        <fullName evidence="2">Uncharacterized protein</fullName>
    </submittedName>
</protein>
<dbReference type="Proteomes" id="UP000595140">
    <property type="component" value="Unassembled WGS sequence"/>
</dbReference>
<accession>A0A484NPB7</accession>
<evidence type="ECO:0000313" key="3">
    <source>
        <dbReference type="Proteomes" id="UP000595140"/>
    </source>
</evidence>
<dbReference type="AlphaFoldDB" id="A0A484NPB7"/>
<proteinExistence type="predicted"/>
<dbReference type="OrthoDB" id="1911637at2759"/>
<gene>
    <name evidence="2" type="ORF">CCAM_LOCUS43984</name>
</gene>